<keyword evidence="6" id="KW-0764">Sulfate transport</keyword>
<dbReference type="CDD" id="cd03296">
    <property type="entry name" value="ABC_CysA_sulfate_importer"/>
    <property type="match status" value="1"/>
</dbReference>
<comment type="caution">
    <text evidence="8">The sequence shown here is derived from an EMBL/GenBank/DDBJ whole genome shotgun (WGS) entry which is preliminary data.</text>
</comment>
<reference evidence="8 9" key="1">
    <citation type="submission" date="2023-07" db="EMBL/GenBank/DDBJ databases">
        <title>Genomic Encyclopedia of Type Strains, Phase IV (KMG-IV): sequencing the most valuable type-strain genomes for metagenomic binning, comparative biology and taxonomic classification.</title>
        <authorList>
            <person name="Goeker M."/>
        </authorList>
    </citation>
    <scope>NUCLEOTIDE SEQUENCE [LARGE SCALE GENOMIC DNA]</scope>
    <source>
        <strain evidence="8 9">DSM 19619</strain>
    </source>
</reference>
<evidence type="ECO:0000256" key="5">
    <source>
        <dbReference type="ARBA" id="ARBA00022967"/>
    </source>
</evidence>
<dbReference type="PROSITE" id="PS50893">
    <property type="entry name" value="ABC_TRANSPORTER_2"/>
    <property type="match status" value="1"/>
</dbReference>
<dbReference type="InterPro" id="IPR005666">
    <property type="entry name" value="Sulph_transpt1"/>
</dbReference>
<feature type="domain" description="ABC transporter" evidence="7">
    <location>
        <begin position="3"/>
        <end position="237"/>
    </location>
</feature>
<gene>
    <name evidence="8" type="ORF">QO011_007476</name>
</gene>
<dbReference type="InterPro" id="IPR003439">
    <property type="entry name" value="ABC_transporter-like_ATP-bd"/>
</dbReference>
<dbReference type="PANTHER" id="PTHR42781:SF4">
    <property type="entry name" value="SPERMIDINE_PUTRESCINE IMPORT ATP-BINDING PROTEIN POTA"/>
    <property type="match status" value="1"/>
</dbReference>
<keyword evidence="5" id="KW-1278">Translocase</keyword>
<dbReference type="Gene3D" id="3.40.50.300">
    <property type="entry name" value="P-loop containing nucleotide triphosphate hydrolases"/>
    <property type="match status" value="1"/>
</dbReference>
<dbReference type="InterPro" id="IPR003593">
    <property type="entry name" value="AAA+_ATPase"/>
</dbReference>
<dbReference type="PRINTS" id="PR00364">
    <property type="entry name" value="DISEASERSIST"/>
</dbReference>
<dbReference type="InterPro" id="IPR027417">
    <property type="entry name" value="P-loop_NTPase"/>
</dbReference>
<evidence type="ECO:0000313" key="8">
    <source>
        <dbReference type="EMBL" id="MDQ0474435.1"/>
    </source>
</evidence>
<comment type="similarity">
    <text evidence="1">Belongs to the ABC transporter superfamily.</text>
</comment>
<dbReference type="InterPro" id="IPR050093">
    <property type="entry name" value="ABC_SmlMolc_Importer"/>
</dbReference>
<dbReference type="SMART" id="SM00382">
    <property type="entry name" value="AAA"/>
    <property type="match status" value="1"/>
</dbReference>
<evidence type="ECO:0000259" key="7">
    <source>
        <dbReference type="PROSITE" id="PS50893"/>
    </source>
</evidence>
<evidence type="ECO:0000256" key="4">
    <source>
        <dbReference type="ARBA" id="ARBA00022840"/>
    </source>
</evidence>
<dbReference type="SUPFAM" id="SSF50331">
    <property type="entry name" value="MOP-like"/>
    <property type="match status" value="1"/>
</dbReference>
<evidence type="ECO:0000256" key="6">
    <source>
        <dbReference type="ARBA" id="ARBA00023032"/>
    </source>
</evidence>
<dbReference type="RefSeq" id="WP_307284058.1">
    <property type="nucleotide sequence ID" value="NZ_JAUSVX010000023.1"/>
</dbReference>
<organism evidence="8 9">
    <name type="scientific">Labrys wisconsinensis</name>
    <dbReference type="NCBI Taxonomy" id="425677"/>
    <lineage>
        <taxon>Bacteria</taxon>
        <taxon>Pseudomonadati</taxon>
        <taxon>Pseudomonadota</taxon>
        <taxon>Alphaproteobacteria</taxon>
        <taxon>Hyphomicrobiales</taxon>
        <taxon>Xanthobacteraceae</taxon>
        <taxon>Labrys</taxon>
    </lineage>
</organism>
<keyword evidence="4 8" id="KW-0067">ATP-binding</keyword>
<accession>A0ABU0JLE8</accession>
<dbReference type="EMBL" id="JAUSVX010000023">
    <property type="protein sequence ID" value="MDQ0474435.1"/>
    <property type="molecule type" value="Genomic_DNA"/>
</dbReference>
<dbReference type="SUPFAM" id="SSF52540">
    <property type="entry name" value="P-loop containing nucleoside triphosphate hydrolases"/>
    <property type="match status" value="1"/>
</dbReference>
<dbReference type="PROSITE" id="PS00211">
    <property type="entry name" value="ABC_TRANSPORTER_1"/>
    <property type="match status" value="1"/>
</dbReference>
<evidence type="ECO:0000256" key="2">
    <source>
        <dbReference type="ARBA" id="ARBA00022448"/>
    </source>
</evidence>
<dbReference type="InterPro" id="IPR008995">
    <property type="entry name" value="Mo/tungstate-bd_C_term_dom"/>
</dbReference>
<evidence type="ECO:0000256" key="1">
    <source>
        <dbReference type="ARBA" id="ARBA00005417"/>
    </source>
</evidence>
<evidence type="ECO:0000313" key="9">
    <source>
        <dbReference type="Proteomes" id="UP001242480"/>
    </source>
</evidence>
<name>A0ABU0JLE8_9HYPH</name>
<keyword evidence="3" id="KW-0547">Nucleotide-binding</keyword>
<dbReference type="PANTHER" id="PTHR42781">
    <property type="entry name" value="SPERMIDINE/PUTRESCINE IMPORT ATP-BINDING PROTEIN POTA"/>
    <property type="match status" value="1"/>
</dbReference>
<sequence>MDIRIQGIAKTYGQSPALHGVDLDIRSGELIGLLGPSGSGKTTLLRIIAGLESPTSGKIFFGQDDASTRTVQERRVGFVFQHYALFRHMTVADNVAYGLAVRPRRERPSRAEIARRVAELLDLVQLGSFGGRFPGQLSGGQRQRVALARALAVEPKVLLLDEPFGALDAKVRKDLRRWLREIHDKTGHTTVFVTHDQDEALELSDRIAVLDKGRIDQLGVPDDIYDHPASPFVFGFIGESSRVPAVVADGRVLVDGTPLGFDAAGLPDGPATLFVRPHDVALAEAGHGTLNGIAVAQRRAGATRRIEVAVGAQHTVIEADLPAARQGEIGKPIGLRLLGGSVFAVSGAVRHFRTAPSADAVVVRPSVFGRAG</sequence>
<keyword evidence="2" id="KW-0813">Transport</keyword>
<dbReference type="Pfam" id="PF00005">
    <property type="entry name" value="ABC_tran"/>
    <property type="match status" value="1"/>
</dbReference>
<keyword evidence="9" id="KW-1185">Reference proteome</keyword>
<protein>
    <submittedName>
        <fullName evidence="8">Sulfate transport system ATP-binding protein</fullName>
    </submittedName>
</protein>
<evidence type="ECO:0000256" key="3">
    <source>
        <dbReference type="ARBA" id="ARBA00022741"/>
    </source>
</evidence>
<dbReference type="Proteomes" id="UP001242480">
    <property type="component" value="Unassembled WGS sequence"/>
</dbReference>
<dbReference type="InterPro" id="IPR017871">
    <property type="entry name" value="ABC_transporter-like_CS"/>
</dbReference>
<proteinExistence type="inferred from homology"/>
<dbReference type="GO" id="GO:0005524">
    <property type="term" value="F:ATP binding"/>
    <property type="evidence" value="ECO:0007669"/>
    <property type="project" value="UniProtKB-KW"/>
</dbReference>
<dbReference type="NCBIfam" id="TIGR00968">
    <property type="entry name" value="3a0106s01"/>
    <property type="match status" value="1"/>
</dbReference>